<proteinExistence type="predicted"/>
<sequence length="103" mass="11224">MSVDGDGAGRIDVLVLPAKGATLKPRRAARPLMDVLVDRLRIRRDLPVHGAMRGGVEPEPVDAAFLPLGPAPGRAELAETVTRFYSDSDKRHPRSFSYLPSYS</sequence>
<name>Q0SJF1_RHOJR</name>
<evidence type="ECO:0000313" key="2">
    <source>
        <dbReference type="Proteomes" id="UP000008710"/>
    </source>
</evidence>
<evidence type="ECO:0000313" key="1">
    <source>
        <dbReference type="EMBL" id="ABG92335.1"/>
    </source>
</evidence>
<dbReference type="KEGG" id="rha:RHA1_ro00499"/>
<gene>
    <name evidence="1" type="ordered locus">RHA1_ro00499</name>
</gene>
<dbReference type="HOGENOM" id="CLU_2261629_0_0_11"/>
<dbReference type="Proteomes" id="UP000008710">
    <property type="component" value="Chromosome"/>
</dbReference>
<reference evidence="2" key="1">
    <citation type="journal article" date="2006" name="Proc. Natl. Acad. Sci. U.S.A.">
        <title>The complete genome of Rhodococcus sp. RHA1 provides insights into a catabolic powerhouse.</title>
        <authorList>
            <person name="McLeod M.P."/>
            <person name="Warren R.L."/>
            <person name="Hsiao W.W.L."/>
            <person name="Araki N."/>
            <person name="Myhre M."/>
            <person name="Fernandes C."/>
            <person name="Miyazawa D."/>
            <person name="Wong W."/>
            <person name="Lillquist A.L."/>
            <person name="Wang D."/>
            <person name="Dosanjh M."/>
            <person name="Hara H."/>
            <person name="Petrescu A."/>
            <person name="Morin R.D."/>
            <person name="Yang G."/>
            <person name="Stott J.M."/>
            <person name="Schein J.E."/>
            <person name="Shin H."/>
            <person name="Smailus D."/>
            <person name="Siddiqui A.S."/>
            <person name="Marra M.A."/>
            <person name="Jones S.J.M."/>
            <person name="Holt R."/>
            <person name="Brinkman F.S.L."/>
            <person name="Miyauchi K."/>
            <person name="Fukuda M."/>
            <person name="Davies J.E."/>
            <person name="Mohn W.W."/>
            <person name="Eltis L.D."/>
        </authorList>
    </citation>
    <scope>NUCLEOTIDE SEQUENCE [LARGE SCALE GENOMIC DNA]</scope>
    <source>
        <strain evidence="2">RHA1</strain>
    </source>
</reference>
<accession>Q0SJF1</accession>
<dbReference type="AlphaFoldDB" id="Q0SJF1"/>
<protein>
    <submittedName>
        <fullName evidence="1">Uncharacterized protein</fullName>
    </submittedName>
</protein>
<organism evidence="1 2">
    <name type="scientific">Rhodococcus jostii (strain RHA1)</name>
    <dbReference type="NCBI Taxonomy" id="101510"/>
    <lineage>
        <taxon>Bacteria</taxon>
        <taxon>Bacillati</taxon>
        <taxon>Actinomycetota</taxon>
        <taxon>Actinomycetes</taxon>
        <taxon>Mycobacteriales</taxon>
        <taxon>Nocardiaceae</taxon>
        <taxon>Rhodococcus</taxon>
    </lineage>
</organism>
<dbReference type="EMBL" id="CP000431">
    <property type="protein sequence ID" value="ABG92335.1"/>
    <property type="molecule type" value="Genomic_DNA"/>
</dbReference>